<feature type="transmembrane region" description="Helical" evidence="1">
    <location>
        <begin position="130"/>
        <end position="148"/>
    </location>
</feature>
<feature type="transmembrane region" description="Helical" evidence="1">
    <location>
        <begin position="9"/>
        <end position="27"/>
    </location>
</feature>
<evidence type="ECO:0000313" key="2">
    <source>
        <dbReference type="EMBL" id="CAI5444230.1"/>
    </source>
</evidence>
<evidence type="ECO:0000256" key="1">
    <source>
        <dbReference type="SAM" id="Phobius"/>
    </source>
</evidence>
<keyword evidence="1" id="KW-1133">Transmembrane helix</keyword>
<keyword evidence="1" id="KW-0472">Membrane</keyword>
<evidence type="ECO:0000313" key="3">
    <source>
        <dbReference type="EMBL" id="CAI5444246.1"/>
    </source>
</evidence>
<feature type="transmembrane region" description="Helical" evidence="1">
    <location>
        <begin position="51"/>
        <end position="73"/>
    </location>
</feature>
<proteinExistence type="predicted"/>
<name>A0A9P1IHK1_9PELO</name>
<keyword evidence="1" id="KW-0812">Transmembrane</keyword>
<organism evidence="3 4">
    <name type="scientific">Caenorhabditis angaria</name>
    <dbReference type="NCBI Taxonomy" id="860376"/>
    <lineage>
        <taxon>Eukaryota</taxon>
        <taxon>Metazoa</taxon>
        <taxon>Ecdysozoa</taxon>
        <taxon>Nematoda</taxon>
        <taxon>Chromadorea</taxon>
        <taxon>Rhabditida</taxon>
        <taxon>Rhabditina</taxon>
        <taxon>Rhabditomorpha</taxon>
        <taxon>Rhabditoidea</taxon>
        <taxon>Rhabditidae</taxon>
        <taxon>Peloderinae</taxon>
        <taxon>Caenorhabditis</taxon>
    </lineage>
</organism>
<feature type="transmembrane region" description="Helical" evidence="1">
    <location>
        <begin position="101"/>
        <end position="124"/>
    </location>
</feature>
<reference evidence="3" key="1">
    <citation type="submission" date="2022-11" db="EMBL/GenBank/DDBJ databases">
        <authorList>
            <person name="Kikuchi T."/>
        </authorList>
    </citation>
    <scope>NUCLEOTIDE SEQUENCE</scope>
    <source>
        <strain evidence="3">PS1010</strain>
    </source>
</reference>
<dbReference type="EMBL" id="CANHGI010000003">
    <property type="protein sequence ID" value="CAI5444230.1"/>
    <property type="molecule type" value="Genomic_DNA"/>
</dbReference>
<dbReference type="OrthoDB" id="5826832at2759"/>
<dbReference type="EMBL" id="CANHGI010000003">
    <property type="protein sequence ID" value="CAI5444246.1"/>
    <property type="molecule type" value="Genomic_DNA"/>
</dbReference>
<dbReference type="Proteomes" id="UP001152747">
    <property type="component" value="Unassembled WGS sequence"/>
</dbReference>
<evidence type="ECO:0000313" key="4">
    <source>
        <dbReference type="Proteomes" id="UP001152747"/>
    </source>
</evidence>
<comment type="caution">
    <text evidence="3">The sequence shown here is derived from an EMBL/GenBank/DDBJ whole genome shotgun (WGS) entry which is preliminary data.</text>
</comment>
<gene>
    <name evidence="2" type="ORF">CAMP_LOCUS6867</name>
    <name evidence="3" type="ORF">CAMP_LOCUS6883</name>
</gene>
<sequence length="159" mass="18989">MRFVPGQRCLIVWLVLMLTLIALVMYLDSLEGFRQLKESQSNQNLEEPRPIFLALVLFITDLASYITVFYKFYHFCVQTPGSKFANLTEVWQFIWPRNQYFVAQLAVLTLKVLFQIFLFLRLIFHVDVPILLIFIPFWGILLIILYDLTMRLYRIQKED</sequence>
<keyword evidence="4" id="KW-1185">Reference proteome</keyword>
<protein>
    <submittedName>
        <fullName evidence="3">Uncharacterized protein</fullName>
    </submittedName>
</protein>
<accession>A0A9P1IHK1</accession>
<dbReference type="AlphaFoldDB" id="A0A9P1IHK1"/>